<feature type="non-terminal residue" evidence="2">
    <location>
        <position position="1"/>
    </location>
</feature>
<dbReference type="Proteomes" id="UP001189429">
    <property type="component" value="Unassembled WGS sequence"/>
</dbReference>
<keyword evidence="3" id="KW-1185">Reference proteome</keyword>
<dbReference type="EMBL" id="CAUYUJ010014014">
    <property type="protein sequence ID" value="CAK0837114.1"/>
    <property type="molecule type" value="Genomic_DNA"/>
</dbReference>
<evidence type="ECO:0000256" key="1">
    <source>
        <dbReference type="SAM" id="Coils"/>
    </source>
</evidence>
<name>A0ABN9SX64_9DINO</name>
<reference evidence="2" key="1">
    <citation type="submission" date="2023-10" db="EMBL/GenBank/DDBJ databases">
        <authorList>
            <person name="Chen Y."/>
            <person name="Shah S."/>
            <person name="Dougan E. K."/>
            <person name="Thang M."/>
            <person name="Chan C."/>
        </authorList>
    </citation>
    <scope>NUCLEOTIDE SEQUENCE [LARGE SCALE GENOMIC DNA]</scope>
</reference>
<feature type="coiled-coil region" evidence="1">
    <location>
        <begin position="10"/>
        <end position="51"/>
    </location>
</feature>
<feature type="non-terminal residue" evidence="2">
    <location>
        <position position="241"/>
    </location>
</feature>
<evidence type="ECO:0000313" key="2">
    <source>
        <dbReference type="EMBL" id="CAK0837114.1"/>
    </source>
</evidence>
<sequence length="241" mass="26608">ATGPLMDKSEQRFNHQIRRLQQQVHHLDKRLAATEQRAAAIEERLSHAGKELDLARARPRDAPIISSDRDRVVDHTIMLIRAPELVPKSTAAPSITEWLEVSNFQLGSEVVLIGDEISKQFAVLFQAHIALRIGSGRWRQFAADLPAKTAPLCASVGKNRKEIATEMTCKKLQRALLDARGIDTFVGREGWQLLAKWGPLAKITPSPPSCSTGDIGLGRGAAQELARNAFNDGEIQWSGQR</sequence>
<protein>
    <submittedName>
        <fullName evidence="2">Uncharacterized protein</fullName>
    </submittedName>
</protein>
<evidence type="ECO:0000313" key="3">
    <source>
        <dbReference type="Proteomes" id="UP001189429"/>
    </source>
</evidence>
<proteinExistence type="predicted"/>
<gene>
    <name evidence="2" type="ORF">PCOR1329_LOCUS33399</name>
</gene>
<comment type="caution">
    <text evidence="2">The sequence shown here is derived from an EMBL/GenBank/DDBJ whole genome shotgun (WGS) entry which is preliminary data.</text>
</comment>
<accession>A0ABN9SX64</accession>
<organism evidence="2 3">
    <name type="scientific">Prorocentrum cordatum</name>
    <dbReference type="NCBI Taxonomy" id="2364126"/>
    <lineage>
        <taxon>Eukaryota</taxon>
        <taxon>Sar</taxon>
        <taxon>Alveolata</taxon>
        <taxon>Dinophyceae</taxon>
        <taxon>Prorocentrales</taxon>
        <taxon>Prorocentraceae</taxon>
        <taxon>Prorocentrum</taxon>
    </lineage>
</organism>
<keyword evidence="1" id="KW-0175">Coiled coil</keyword>